<keyword evidence="12" id="KW-0066">ATP synthesis</keyword>
<comment type="caution">
    <text evidence="16">The sequence shown here is derived from an EMBL/GenBank/DDBJ whole genome shotgun (WGS) entry which is preliminary data.</text>
</comment>
<dbReference type="InterPro" id="IPR038662">
    <property type="entry name" value="ATP_synth_F0_csu_sf"/>
</dbReference>
<dbReference type="EMBL" id="VSSQ01005783">
    <property type="protein sequence ID" value="MPM30424.1"/>
    <property type="molecule type" value="Genomic_DNA"/>
</dbReference>
<dbReference type="GO" id="GO:0015078">
    <property type="term" value="F:proton transmembrane transporter activity"/>
    <property type="evidence" value="ECO:0007669"/>
    <property type="project" value="InterPro"/>
</dbReference>
<evidence type="ECO:0000256" key="6">
    <source>
        <dbReference type="ARBA" id="ARBA00022692"/>
    </source>
</evidence>
<sequence>MEIGLMAIGAGIAVLTGLGAGIGMGVATSKAVEAIARQPEASGKINSMLLLGLALTESTAIYGFVTALIIIFVMGA</sequence>
<dbReference type="FunFam" id="1.20.20.10:FF:000002">
    <property type="entry name" value="ATP synthase subunit c"/>
    <property type="match status" value="1"/>
</dbReference>
<comment type="subcellular location">
    <subcellularLocation>
        <location evidence="1">Cell membrane</location>
        <topology evidence="1">Multi-pass membrane protein</topology>
    </subcellularLocation>
</comment>
<evidence type="ECO:0000256" key="3">
    <source>
        <dbReference type="ARBA" id="ARBA00022448"/>
    </source>
</evidence>
<keyword evidence="10" id="KW-0446">Lipid-binding</keyword>
<evidence type="ECO:0000256" key="7">
    <source>
        <dbReference type="ARBA" id="ARBA00022781"/>
    </source>
</evidence>
<keyword evidence="9" id="KW-0406">Ion transport</keyword>
<dbReference type="PRINTS" id="PR00124">
    <property type="entry name" value="ATPASEC"/>
</dbReference>
<keyword evidence="5" id="KW-0138">CF(0)</keyword>
<comment type="similarity">
    <text evidence="2">Belongs to the ATPase C chain family.</text>
</comment>
<organism evidence="16">
    <name type="scientific">bioreactor metagenome</name>
    <dbReference type="NCBI Taxonomy" id="1076179"/>
    <lineage>
        <taxon>unclassified sequences</taxon>
        <taxon>metagenomes</taxon>
        <taxon>ecological metagenomes</taxon>
    </lineage>
</organism>
<evidence type="ECO:0000313" key="16">
    <source>
        <dbReference type="EMBL" id="MPM30424.1"/>
    </source>
</evidence>
<evidence type="ECO:0000256" key="14">
    <source>
        <dbReference type="SAM" id="Phobius"/>
    </source>
</evidence>
<keyword evidence="8 14" id="KW-1133">Transmembrane helix</keyword>
<dbReference type="HAMAP" id="MF_01396">
    <property type="entry name" value="ATP_synth_c_bact"/>
    <property type="match status" value="1"/>
</dbReference>
<dbReference type="InterPro" id="IPR000454">
    <property type="entry name" value="ATP_synth_F0_csu"/>
</dbReference>
<dbReference type="InterPro" id="IPR002379">
    <property type="entry name" value="ATPase_proteolipid_c-like_dom"/>
</dbReference>
<feature type="transmembrane region" description="Helical" evidence="14">
    <location>
        <begin position="6"/>
        <end position="27"/>
    </location>
</feature>
<evidence type="ECO:0000259" key="15">
    <source>
        <dbReference type="Pfam" id="PF00137"/>
    </source>
</evidence>
<evidence type="ECO:0000256" key="12">
    <source>
        <dbReference type="ARBA" id="ARBA00023310"/>
    </source>
</evidence>
<evidence type="ECO:0000256" key="5">
    <source>
        <dbReference type="ARBA" id="ARBA00022547"/>
    </source>
</evidence>
<dbReference type="Gene3D" id="1.20.20.10">
    <property type="entry name" value="F1F0 ATP synthase subunit C"/>
    <property type="match status" value="1"/>
</dbReference>
<proteinExistence type="inferred from homology"/>
<reference evidence="16" key="1">
    <citation type="submission" date="2019-08" db="EMBL/GenBank/DDBJ databases">
        <authorList>
            <person name="Kucharzyk K."/>
            <person name="Murdoch R.W."/>
            <person name="Higgins S."/>
            <person name="Loffler F."/>
        </authorList>
    </citation>
    <scope>NUCLEOTIDE SEQUENCE</scope>
</reference>
<dbReference type="NCBIfam" id="TIGR01260">
    <property type="entry name" value="ATP_synt_c"/>
    <property type="match status" value="1"/>
</dbReference>
<dbReference type="Pfam" id="PF00137">
    <property type="entry name" value="ATP-synt_C"/>
    <property type="match status" value="1"/>
</dbReference>
<evidence type="ECO:0000256" key="10">
    <source>
        <dbReference type="ARBA" id="ARBA00023121"/>
    </source>
</evidence>
<evidence type="ECO:0000256" key="4">
    <source>
        <dbReference type="ARBA" id="ARBA00022475"/>
    </source>
</evidence>
<feature type="domain" description="V-ATPase proteolipid subunit C-like" evidence="15">
    <location>
        <begin position="8"/>
        <end position="70"/>
    </location>
</feature>
<keyword evidence="11 14" id="KW-0472">Membrane</keyword>
<protein>
    <submittedName>
        <fullName evidence="16">ATP synthase subunit c</fullName>
    </submittedName>
</protein>
<gene>
    <name evidence="16" type="primary">atpE_28</name>
    <name evidence="16" type="ORF">SDC9_76974</name>
</gene>
<dbReference type="GO" id="GO:0045259">
    <property type="term" value="C:proton-transporting ATP synthase complex"/>
    <property type="evidence" value="ECO:0007669"/>
    <property type="project" value="UniProtKB-KW"/>
</dbReference>
<keyword evidence="3" id="KW-0813">Transport</keyword>
<evidence type="ECO:0000256" key="11">
    <source>
        <dbReference type="ARBA" id="ARBA00023136"/>
    </source>
</evidence>
<dbReference type="InterPro" id="IPR020537">
    <property type="entry name" value="ATP_synth_F0_csu_DDCD_BS"/>
</dbReference>
<keyword evidence="6 14" id="KW-0812">Transmembrane</keyword>
<feature type="transmembrane region" description="Helical" evidence="14">
    <location>
        <begin position="48"/>
        <end position="74"/>
    </location>
</feature>
<evidence type="ECO:0000256" key="8">
    <source>
        <dbReference type="ARBA" id="ARBA00022989"/>
    </source>
</evidence>
<accession>A0A644YWN7</accession>
<comment type="function">
    <text evidence="13">F(1)F(0) ATP synthase produces ATP from ADP in the presence of a proton or sodium gradient. F-type ATPases consist of two structural domains, F(1) containing the extramembraneous catalytic core and F(0) containing the membrane proton channel, linked together by a central stalk and a peripheral stalk. During catalysis, ATP synthesis in the catalytic domain of F(1) is coupled via a rotary mechanism of the central stalk subunits to proton translocation.</text>
</comment>
<dbReference type="SUPFAM" id="SSF81333">
    <property type="entry name" value="F1F0 ATP synthase subunit C"/>
    <property type="match status" value="1"/>
</dbReference>
<dbReference type="AlphaFoldDB" id="A0A644YWN7"/>
<evidence type="ECO:0000256" key="13">
    <source>
        <dbReference type="ARBA" id="ARBA00025198"/>
    </source>
</evidence>
<dbReference type="PANTHER" id="PTHR10031:SF0">
    <property type="entry name" value="ATPASE PROTEIN 9"/>
    <property type="match status" value="1"/>
</dbReference>
<keyword evidence="4" id="KW-1003">Cell membrane</keyword>
<dbReference type="InterPro" id="IPR035921">
    <property type="entry name" value="F/V-ATP_Csub_sf"/>
</dbReference>
<dbReference type="GO" id="GO:0015986">
    <property type="term" value="P:proton motive force-driven ATP synthesis"/>
    <property type="evidence" value="ECO:0007669"/>
    <property type="project" value="InterPro"/>
</dbReference>
<evidence type="ECO:0000256" key="2">
    <source>
        <dbReference type="ARBA" id="ARBA00006704"/>
    </source>
</evidence>
<evidence type="ECO:0000256" key="9">
    <source>
        <dbReference type="ARBA" id="ARBA00023065"/>
    </source>
</evidence>
<evidence type="ECO:0000256" key="1">
    <source>
        <dbReference type="ARBA" id="ARBA00004651"/>
    </source>
</evidence>
<dbReference type="PROSITE" id="PS00605">
    <property type="entry name" value="ATPASE_C"/>
    <property type="match status" value="1"/>
</dbReference>
<dbReference type="InterPro" id="IPR005953">
    <property type="entry name" value="ATP_synth_csu_bac/chlpt"/>
</dbReference>
<dbReference type="PANTHER" id="PTHR10031">
    <property type="entry name" value="ATP SYNTHASE LIPID-BINDING PROTEIN, MITOCHONDRIAL"/>
    <property type="match status" value="1"/>
</dbReference>
<name>A0A644YWN7_9ZZZZ</name>
<dbReference type="CDD" id="cd18184">
    <property type="entry name" value="ATP-synt_Fo_c_NaATPase"/>
    <property type="match status" value="1"/>
</dbReference>
<dbReference type="GO" id="GO:0005886">
    <property type="term" value="C:plasma membrane"/>
    <property type="evidence" value="ECO:0007669"/>
    <property type="project" value="UniProtKB-SubCell"/>
</dbReference>
<dbReference type="GO" id="GO:0033177">
    <property type="term" value="C:proton-transporting two-sector ATPase complex, proton-transporting domain"/>
    <property type="evidence" value="ECO:0007669"/>
    <property type="project" value="InterPro"/>
</dbReference>
<keyword evidence="7" id="KW-0375">Hydrogen ion transport</keyword>
<dbReference type="GO" id="GO:0008289">
    <property type="term" value="F:lipid binding"/>
    <property type="evidence" value="ECO:0007669"/>
    <property type="project" value="UniProtKB-KW"/>
</dbReference>